<accession>A0A445DX09</accession>
<name>A0A445DX09_ARAHY</name>
<sequence>MGKAPMRSALETALPNTRHRWCIWHILKKISHKQEGYYRVDQLNTCMERIMFESNSKDSFGRDWHDFIENQYGCCTHGLTYAILFAFFSLFIGIYVC</sequence>
<evidence type="ECO:0000256" key="1">
    <source>
        <dbReference type="SAM" id="Phobius"/>
    </source>
</evidence>
<keyword evidence="1" id="KW-0812">Transmembrane</keyword>
<organism evidence="2 3">
    <name type="scientific">Arachis hypogaea</name>
    <name type="common">Peanut</name>
    <dbReference type="NCBI Taxonomy" id="3818"/>
    <lineage>
        <taxon>Eukaryota</taxon>
        <taxon>Viridiplantae</taxon>
        <taxon>Streptophyta</taxon>
        <taxon>Embryophyta</taxon>
        <taxon>Tracheophyta</taxon>
        <taxon>Spermatophyta</taxon>
        <taxon>Magnoliopsida</taxon>
        <taxon>eudicotyledons</taxon>
        <taxon>Gunneridae</taxon>
        <taxon>Pentapetalae</taxon>
        <taxon>rosids</taxon>
        <taxon>fabids</taxon>
        <taxon>Fabales</taxon>
        <taxon>Fabaceae</taxon>
        <taxon>Papilionoideae</taxon>
        <taxon>50 kb inversion clade</taxon>
        <taxon>dalbergioids sensu lato</taxon>
        <taxon>Dalbergieae</taxon>
        <taxon>Pterocarpus clade</taxon>
        <taxon>Arachis</taxon>
    </lineage>
</organism>
<keyword evidence="1" id="KW-1133">Transmembrane helix</keyword>
<comment type="caution">
    <text evidence="2">The sequence shown here is derived from an EMBL/GenBank/DDBJ whole genome shotgun (WGS) entry which is preliminary data.</text>
</comment>
<reference evidence="2 3" key="1">
    <citation type="submission" date="2019-01" db="EMBL/GenBank/DDBJ databases">
        <title>Sequencing of cultivated peanut Arachis hypogaea provides insights into genome evolution and oil improvement.</title>
        <authorList>
            <person name="Chen X."/>
        </authorList>
    </citation>
    <scope>NUCLEOTIDE SEQUENCE [LARGE SCALE GENOMIC DNA]</scope>
    <source>
        <strain evidence="3">cv. Fuhuasheng</strain>
        <tissue evidence="2">Leaves</tissue>
    </source>
</reference>
<dbReference type="Proteomes" id="UP000289738">
    <property type="component" value="Chromosome A03"/>
</dbReference>
<dbReference type="AlphaFoldDB" id="A0A445DX09"/>
<dbReference type="PANTHER" id="PTHR47718:SF13">
    <property type="entry name" value="OS09G0290500 PROTEIN"/>
    <property type="match status" value="1"/>
</dbReference>
<dbReference type="EMBL" id="SDMP01000003">
    <property type="protein sequence ID" value="RYR67734.1"/>
    <property type="molecule type" value="Genomic_DNA"/>
</dbReference>
<protein>
    <recommendedName>
        <fullName evidence="4">Protein FAR1-RELATED SEQUENCE</fullName>
    </recommendedName>
</protein>
<evidence type="ECO:0000313" key="3">
    <source>
        <dbReference type="Proteomes" id="UP000289738"/>
    </source>
</evidence>
<dbReference type="PANTHER" id="PTHR47718">
    <property type="entry name" value="OS01G0519700 PROTEIN"/>
    <property type="match status" value="1"/>
</dbReference>
<proteinExistence type="predicted"/>
<feature type="transmembrane region" description="Helical" evidence="1">
    <location>
        <begin position="78"/>
        <end position="96"/>
    </location>
</feature>
<gene>
    <name evidence="2" type="ORF">Ahy_A03g014124</name>
</gene>
<keyword evidence="1" id="KW-0472">Membrane</keyword>
<evidence type="ECO:0008006" key="4">
    <source>
        <dbReference type="Google" id="ProtNLM"/>
    </source>
</evidence>
<evidence type="ECO:0000313" key="2">
    <source>
        <dbReference type="EMBL" id="RYR67734.1"/>
    </source>
</evidence>
<keyword evidence="3" id="KW-1185">Reference proteome</keyword>